<keyword evidence="4" id="KW-0808">Transferase</keyword>
<keyword evidence="6 11" id="KW-0547">Nucleotide-binding</keyword>
<feature type="domain" description="Protein kinase" evidence="13">
    <location>
        <begin position="444"/>
        <end position="717"/>
    </location>
</feature>
<evidence type="ECO:0000256" key="8">
    <source>
        <dbReference type="ARBA" id="ARBA00022840"/>
    </source>
</evidence>
<protein>
    <submittedName>
        <fullName evidence="14">(wild Malaysian banana) hypothetical protein</fullName>
    </submittedName>
</protein>
<dbReference type="Pfam" id="PF13947">
    <property type="entry name" value="GUB_WAK_bind"/>
    <property type="match status" value="1"/>
</dbReference>
<keyword evidence="10" id="KW-0325">Glycoprotein</keyword>
<evidence type="ECO:0000256" key="10">
    <source>
        <dbReference type="ARBA" id="ARBA00023180"/>
    </source>
</evidence>
<keyword evidence="12" id="KW-1133">Transmembrane helix</keyword>
<dbReference type="Gene3D" id="2.10.25.10">
    <property type="entry name" value="Laminin"/>
    <property type="match status" value="1"/>
</dbReference>
<evidence type="ECO:0000259" key="13">
    <source>
        <dbReference type="PROSITE" id="PS50011"/>
    </source>
</evidence>
<dbReference type="InterPro" id="IPR045274">
    <property type="entry name" value="WAK-like"/>
</dbReference>
<name>A0A8D7FPU5_MUSAM</name>
<dbReference type="InterPro" id="IPR000152">
    <property type="entry name" value="EGF-type_Asp/Asn_hydroxyl_site"/>
</dbReference>
<keyword evidence="2" id="KW-0723">Serine/threonine-protein kinase</keyword>
<dbReference type="GO" id="GO:0005524">
    <property type="term" value="F:ATP binding"/>
    <property type="evidence" value="ECO:0007669"/>
    <property type="project" value="UniProtKB-UniRule"/>
</dbReference>
<dbReference type="SUPFAM" id="SSF57196">
    <property type="entry name" value="EGF/Laminin"/>
    <property type="match status" value="1"/>
</dbReference>
<dbReference type="InterPro" id="IPR001881">
    <property type="entry name" value="EGF-like_Ca-bd_dom"/>
</dbReference>
<evidence type="ECO:0000256" key="1">
    <source>
        <dbReference type="ARBA" id="ARBA00004479"/>
    </source>
</evidence>
<evidence type="ECO:0000256" key="2">
    <source>
        <dbReference type="ARBA" id="ARBA00022527"/>
    </source>
</evidence>
<dbReference type="AlphaFoldDB" id="A0A8D7FPU5"/>
<dbReference type="SMART" id="SM00220">
    <property type="entry name" value="S_TKc"/>
    <property type="match status" value="1"/>
</dbReference>
<dbReference type="CDD" id="cd00054">
    <property type="entry name" value="EGF_CA"/>
    <property type="match status" value="1"/>
</dbReference>
<dbReference type="GO" id="GO:0005509">
    <property type="term" value="F:calcium ion binding"/>
    <property type="evidence" value="ECO:0007669"/>
    <property type="project" value="InterPro"/>
</dbReference>
<proteinExistence type="predicted"/>
<dbReference type="Gene3D" id="1.10.510.10">
    <property type="entry name" value="Transferase(Phosphotransferase) domain 1"/>
    <property type="match status" value="1"/>
</dbReference>
<organism evidence="14">
    <name type="scientific">Musa acuminata subsp. malaccensis</name>
    <name type="common">Wild banana</name>
    <name type="synonym">Musa malaccensis</name>
    <dbReference type="NCBI Taxonomy" id="214687"/>
    <lineage>
        <taxon>Eukaryota</taxon>
        <taxon>Viridiplantae</taxon>
        <taxon>Streptophyta</taxon>
        <taxon>Embryophyta</taxon>
        <taxon>Tracheophyta</taxon>
        <taxon>Spermatophyta</taxon>
        <taxon>Magnoliopsida</taxon>
        <taxon>Liliopsida</taxon>
        <taxon>Zingiberales</taxon>
        <taxon>Musaceae</taxon>
        <taxon>Musa</taxon>
    </lineage>
</organism>
<evidence type="ECO:0000256" key="11">
    <source>
        <dbReference type="PROSITE-ProRule" id="PRU10141"/>
    </source>
</evidence>
<dbReference type="InterPro" id="IPR000742">
    <property type="entry name" value="EGF"/>
</dbReference>
<dbReference type="SUPFAM" id="SSF56112">
    <property type="entry name" value="Protein kinase-like (PK-like)"/>
    <property type="match status" value="1"/>
</dbReference>
<keyword evidence="8 11" id="KW-0067">ATP-binding</keyword>
<dbReference type="Pfam" id="PF07645">
    <property type="entry name" value="EGF_CA"/>
    <property type="match status" value="1"/>
</dbReference>
<comment type="subcellular location">
    <subcellularLocation>
        <location evidence="1">Membrane</location>
        <topology evidence="1">Single-pass type I membrane protein</topology>
    </subcellularLocation>
</comment>
<evidence type="ECO:0000256" key="5">
    <source>
        <dbReference type="ARBA" id="ARBA00022729"/>
    </source>
</evidence>
<gene>
    <name evidence="14" type="ORF">GSMUA_59980.1</name>
</gene>
<dbReference type="EMBL" id="HG996467">
    <property type="protein sequence ID" value="CAG1861104.1"/>
    <property type="molecule type" value="Genomic_DNA"/>
</dbReference>
<dbReference type="PROSITE" id="PS00107">
    <property type="entry name" value="PROTEIN_KINASE_ATP"/>
    <property type="match status" value="1"/>
</dbReference>
<keyword evidence="5" id="KW-0732">Signal</keyword>
<dbReference type="PANTHER" id="PTHR27005:SF283">
    <property type="entry name" value="OS02G0633066 PROTEIN"/>
    <property type="match status" value="1"/>
</dbReference>
<evidence type="ECO:0000256" key="7">
    <source>
        <dbReference type="ARBA" id="ARBA00022777"/>
    </source>
</evidence>
<dbReference type="FunFam" id="2.10.25.10:FF:000355">
    <property type="entry name" value="Wall-associated receptor kinase 3"/>
    <property type="match status" value="1"/>
</dbReference>
<keyword evidence="12" id="KW-0812">Transmembrane</keyword>
<evidence type="ECO:0000313" key="14">
    <source>
        <dbReference type="EMBL" id="CAG1861104.1"/>
    </source>
</evidence>
<dbReference type="PROSITE" id="PS01187">
    <property type="entry name" value="EGF_CA"/>
    <property type="match status" value="1"/>
</dbReference>
<evidence type="ECO:0000256" key="4">
    <source>
        <dbReference type="ARBA" id="ARBA00022679"/>
    </source>
</evidence>
<evidence type="ECO:0000256" key="9">
    <source>
        <dbReference type="ARBA" id="ARBA00023157"/>
    </source>
</evidence>
<dbReference type="GO" id="GO:0016020">
    <property type="term" value="C:membrane"/>
    <property type="evidence" value="ECO:0007669"/>
    <property type="project" value="UniProtKB-SubCell"/>
</dbReference>
<dbReference type="PANTHER" id="PTHR27005">
    <property type="entry name" value="WALL-ASSOCIATED RECEPTOR KINASE-LIKE 21"/>
    <property type="match status" value="1"/>
</dbReference>
<evidence type="ECO:0000256" key="6">
    <source>
        <dbReference type="ARBA" id="ARBA00022741"/>
    </source>
</evidence>
<dbReference type="PROSITE" id="PS00010">
    <property type="entry name" value="ASX_HYDROXYL"/>
    <property type="match status" value="1"/>
</dbReference>
<dbReference type="InterPro" id="IPR018097">
    <property type="entry name" value="EGF_Ca-bd_CS"/>
</dbReference>
<keyword evidence="3" id="KW-0245">EGF-like domain</keyword>
<dbReference type="InterPro" id="IPR008271">
    <property type="entry name" value="Ser/Thr_kinase_AS"/>
</dbReference>
<dbReference type="Gene3D" id="3.30.200.20">
    <property type="entry name" value="Phosphorylase Kinase, domain 1"/>
    <property type="match status" value="1"/>
</dbReference>
<evidence type="ECO:0000256" key="3">
    <source>
        <dbReference type="ARBA" id="ARBA00022536"/>
    </source>
</evidence>
<sequence length="759" mass="83953">MLGVILPSPKLRYAYLTSSSSSLQEQGSVSSLQLMSRSREMILSILLTLAAAVHAASQNCSGKCGQVVIPYPFGIEPGCFRDGFAITCNQSTGGPPRAFLGASDIEVTEISLPQGQVRVQVPVAWQCYNESGTESINLPEINYNINGVYKISNDRNKFTIIGCNSLVYLQSEKDGSGSYPFHYYVGCLSYCRDVTSVINGACDGIGCCQSSFPAKLSDSSFLFKDYSHSSMLDFSPCTYAFIVDHDYFSFSAANLMMDKNSSMPLWLDWAFRAVATCDEAARSTNYACRSENSACINSRNDAGYLCNCSQGYQGNPYIDKGCQADIDECTLPETYPCYGVCTNLPGSYRCACRSGERGNPLAAPCIPNTPSAVKVIAGISSAFLAALALILVLLVLQKRRLTMEKEKLSRENCDWILYDKMMSRQVHRMRIFSLQDLQRATDNFHEDGVIGRGGHGRVYKGILEDDRVVAIKRTVVTDERQSGTASQFRQKEEFLNEIGILSQINHKNVVRLFGCCLEEEIPMLVYEFVPNGTLSDFIHKQDSGSAISLDIRLKLAAESAEALAHLHSSTSHTVIHGDVKSSNILLDENKMAKVADFGASTLMLTDETKTVSFVQGTPGYVDPVYCETRRLTKKTDVFSFGVVILELMTRKKAIWDDVPLALMSRQHLLDILDEEVVEEGGKDLLGKVVDLAIQCVCRQQEERPTMKRVAEKLQKFRKLLQKKRGQSRSVGMASLLTRATNSYTGYQRLRESVVLEVGS</sequence>
<dbReference type="InterPro" id="IPR025287">
    <property type="entry name" value="WAK_GUB"/>
</dbReference>
<dbReference type="InterPro" id="IPR000719">
    <property type="entry name" value="Prot_kinase_dom"/>
</dbReference>
<dbReference type="GO" id="GO:0004674">
    <property type="term" value="F:protein serine/threonine kinase activity"/>
    <property type="evidence" value="ECO:0007669"/>
    <property type="project" value="UniProtKB-KW"/>
</dbReference>
<keyword evidence="12" id="KW-0472">Membrane</keyword>
<keyword evidence="9" id="KW-1015">Disulfide bond</keyword>
<dbReference type="InterPro" id="IPR017441">
    <property type="entry name" value="Protein_kinase_ATP_BS"/>
</dbReference>
<dbReference type="Pfam" id="PF00069">
    <property type="entry name" value="Pkinase"/>
    <property type="match status" value="1"/>
</dbReference>
<dbReference type="SMART" id="SM00179">
    <property type="entry name" value="EGF_CA"/>
    <property type="match status" value="1"/>
</dbReference>
<dbReference type="InterPro" id="IPR011009">
    <property type="entry name" value="Kinase-like_dom_sf"/>
</dbReference>
<feature type="binding site" evidence="11">
    <location>
        <position position="472"/>
    </location>
    <ligand>
        <name>ATP</name>
        <dbReference type="ChEBI" id="CHEBI:30616"/>
    </ligand>
</feature>
<reference evidence="14" key="1">
    <citation type="submission" date="2021-03" db="EMBL/GenBank/DDBJ databases">
        <authorList>
            <consortium name="Genoscope - CEA"/>
            <person name="William W."/>
        </authorList>
    </citation>
    <scope>NUCLEOTIDE SEQUENCE</scope>
    <source>
        <strain evidence="14">Doubled-haploid Pahang</strain>
    </source>
</reference>
<dbReference type="SMART" id="SM00181">
    <property type="entry name" value="EGF"/>
    <property type="match status" value="2"/>
</dbReference>
<dbReference type="FunFam" id="1.10.510.10:FF:000084">
    <property type="entry name" value="Wall-associated receptor kinase 2"/>
    <property type="match status" value="1"/>
</dbReference>
<accession>A0A8D7FPU5</accession>
<dbReference type="PROSITE" id="PS50011">
    <property type="entry name" value="PROTEIN_KINASE_DOM"/>
    <property type="match status" value="1"/>
</dbReference>
<keyword evidence="7" id="KW-0418">Kinase</keyword>
<dbReference type="GO" id="GO:0030247">
    <property type="term" value="F:polysaccharide binding"/>
    <property type="evidence" value="ECO:0007669"/>
    <property type="project" value="InterPro"/>
</dbReference>
<feature type="transmembrane region" description="Helical" evidence="12">
    <location>
        <begin position="375"/>
        <end position="396"/>
    </location>
</feature>
<dbReference type="PROSITE" id="PS00108">
    <property type="entry name" value="PROTEIN_KINASE_ST"/>
    <property type="match status" value="1"/>
</dbReference>
<evidence type="ECO:0000256" key="12">
    <source>
        <dbReference type="SAM" id="Phobius"/>
    </source>
</evidence>
<dbReference type="GO" id="GO:0007166">
    <property type="term" value="P:cell surface receptor signaling pathway"/>
    <property type="evidence" value="ECO:0007669"/>
    <property type="project" value="InterPro"/>
</dbReference>
<dbReference type="InterPro" id="IPR049883">
    <property type="entry name" value="NOTCH1_EGF-like"/>
</dbReference>